<sequence length="1065" mass="113994">MAPSRRRGERAQRAAKWLCRFCKHKTTGQDWWNVATAASCGMCGRAKGICFKAEVAPNAPSVHVPPRGGTSTLNPWSKGAKELEMLRKKVERLEAAQAPPPGRPGAAAPEFVDVEMSGEPSDDSARQRLQELDKELVAVSKHSGPAWLAGKQELEEERERLRVKLLESKPIHARLRTVTARLEAAERQLLKAKESLGKEREGLAALLRNIGEAETAIQQQEQNIKDLAKQRLGEVLQRCGIGDQASTVAQAIIRDLPNIVSNTTLVPAGAEAGLAVAAQPQAAAEAPAAGAAAGAVPPRQPPEPAEPAAASMGLPGLPRDQGTIECLSNAELRTLMATVVPPASNPLEDAELRETARHMFCVASLPRSEAELDVPSIAFAAGPDQQPMQPRAAEAVADGGPSDAVLGLSASAAAGFWSGDGPLPAPSGYQMIPIEISDDEDACVVLADEEAHEALMARRARRCDAFVSPPMGAAGAARATCAEPRCAAAAAPRAGDSLTLLAINGDTWSGARRVLEWNAAAKRQFDVVFIQETRFPDGEAAGAARQWCLGQGCHLALGPPLRVGTERLAVSGGVGLCSAAHVGVRAGIDVPSEWAHRIVARKIHLGEGSVFLCLSVYLITSIGLTGDNITLLAEVAALVGQHHAPFLSAGDWNVDADDLASSGWLDEIDGLLISSGVPTCGGNDDYDYFVVSRSVSCSLDRVWSKPKVWVENPRRPFSVAKKPEVRPATDAGEAAGPRPATEQETQRLLAELQAPLSDLQAACAGWFDLAERSLIRSRQVEASKAHLHRGRGRGIRLVERPLLDVQERRQRRHDSSDTEAWWSFLRIWRALLRWGRAPRGSKAKRSFVKEGLMLHGRAITLPPAVSTGLRLSAPSCCRVALVTTTPDAWLGLAERNSPLAPWFEGLLDDALARRRSADAAARARLWRDFRNASLAGSGRVVHKLIKPKPVEPGAICLPGGAPGLPQVGALAVEAIVLVPRTLGAISVDQVRTASLSFGRRKGLGWDNFHPRLLSELSDPLVERFTAILNQFEGSAEVPDLWTTMTVFIPKPPPDVGRRPIGLMEL</sequence>
<evidence type="ECO:0000259" key="3">
    <source>
        <dbReference type="Pfam" id="PF03372"/>
    </source>
</evidence>
<dbReference type="SUPFAM" id="SSF56219">
    <property type="entry name" value="DNase I-like"/>
    <property type="match status" value="1"/>
</dbReference>
<feature type="region of interest" description="Disordered" evidence="2">
    <location>
        <begin position="289"/>
        <end position="312"/>
    </location>
</feature>
<feature type="domain" description="Endonuclease/exonuclease/phosphatase" evidence="3">
    <location>
        <begin position="515"/>
        <end position="713"/>
    </location>
</feature>
<dbReference type="InterPro" id="IPR005135">
    <property type="entry name" value="Endo/exonuclease/phosphatase"/>
</dbReference>
<comment type="caution">
    <text evidence="4">The sequence shown here is derived from an EMBL/GenBank/DDBJ whole genome shotgun (WGS) entry which is preliminary data.</text>
</comment>
<evidence type="ECO:0000313" key="5">
    <source>
        <dbReference type="Proteomes" id="UP001189429"/>
    </source>
</evidence>
<organism evidence="4 5">
    <name type="scientific">Prorocentrum cordatum</name>
    <dbReference type="NCBI Taxonomy" id="2364126"/>
    <lineage>
        <taxon>Eukaryota</taxon>
        <taxon>Sar</taxon>
        <taxon>Alveolata</taxon>
        <taxon>Dinophyceae</taxon>
        <taxon>Prorocentrales</taxon>
        <taxon>Prorocentraceae</taxon>
        <taxon>Prorocentrum</taxon>
    </lineage>
</organism>
<name>A0ABN9SF15_9DINO</name>
<evidence type="ECO:0000256" key="1">
    <source>
        <dbReference type="SAM" id="Coils"/>
    </source>
</evidence>
<dbReference type="Proteomes" id="UP001189429">
    <property type="component" value="Unassembled WGS sequence"/>
</dbReference>
<evidence type="ECO:0000256" key="2">
    <source>
        <dbReference type="SAM" id="MobiDB-lite"/>
    </source>
</evidence>
<feature type="non-terminal residue" evidence="4">
    <location>
        <position position="1065"/>
    </location>
</feature>
<feature type="region of interest" description="Disordered" evidence="2">
    <location>
        <begin position="720"/>
        <end position="745"/>
    </location>
</feature>
<feature type="coiled-coil region" evidence="1">
    <location>
        <begin position="175"/>
        <end position="230"/>
    </location>
</feature>
<dbReference type="Pfam" id="PF03372">
    <property type="entry name" value="Exo_endo_phos"/>
    <property type="match status" value="1"/>
</dbReference>
<keyword evidence="5" id="KW-1185">Reference proteome</keyword>
<dbReference type="Gene3D" id="3.60.10.10">
    <property type="entry name" value="Endonuclease/exonuclease/phosphatase"/>
    <property type="match status" value="1"/>
</dbReference>
<gene>
    <name evidence="4" type="ORF">PCOR1329_LOCUS29168</name>
</gene>
<reference evidence="4" key="1">
    <citation type="submission" date="2023-10" db="EMBL/GenBank/DDBJ databases">
        <authorList>
            <person name="Chen Y."/>
            <person name="Shah S."/>
            <person name="Dougan E. K."/>
            <person name="Thang M."/>
            <person name="Chan C."/>
        </authorList>
    </citation>
    <scope>NUCLEOTIDE SEQUENCE [LARGE SCALE GENOMIC DNA]</scope>
</reference>
<keyword evidence="1" id="KW-0175">Coiled coil</keyword>
<proteinExistence type="predicted"/>
<dbReference type="EMBL" id="CAUYUJ010010929">
    <property type="protein sequence ID" value="CAK0830548.1"/>
    <property type="molecule type" value="Genomic_DNA"/>
</dbReference>
<accession>A0ABN9SF15</accession>
<evidence type="ECO:0000313" key="4">
    <source>
        <dbReference type="EMBL" id="CAK0830548.1"/>
    </source>
</evidence>
<protein>
    <recommendedName>
        <fullName evidence="3">Endonuclease/exonuclease/phosphatase domain-containing protein</fullName>
    </recommendedName>
</protein>
<dbReference type="InterPro" id="IPR036691">
    <property type="entry name" value="Endo/exonu/phosph_ase_sf"/>
</dbReference>